<reference evidence="8" key="1">
    <citation type="journal article" date="2019" name="Int. J. Syst. Evol. Microbiol.">
        <title>The Global Catalogue of Microorganisms (GCM) 10K type strain sequencing project: providing services to taxonomists for standard genome sequencing and annotation.</title>
        <authorList>
            <consortium name="The Broad Institute Genomics Platform"/>
            <consortium name="The Broad Institute Genome Sequencing Center for Infectious Disease"/>
            <person name="Wu L."/>
            <person name="Ma J."/>
        </authorList>
    </citation>
    <scope>NUCLEOTIDE SEQUENCE [LARGE SCALE GENOMIC DNA]</scope>
    <source>
        <strain evidence="8">KCTC 42964</strain>
    </source>
</reference>
<keyword evidence="1" id="KW-0175">Coiled coil</keyword>
<dbReference type="Pfam" id="PF13817">
    <property type="entry name" value="DDE_Tnp_IS66_C"/>
    <property type="match status" value="1"/>
</dbReference>
<dbReference type="Pfam" id="PF13005">
    <property type="entry name" value="zf-IS66"/>
    <property type="match status" value="1"/>
</dbReference>
<evidence type="ECO:0000313" key="8">
    <source>
        <dbReference type="Proteomes" id="UP001595528"/>
    </source>
</evidence>
<evidence type="ECO:0000256" key="1">
    <source>
        <dbReference type="SAM" id="Coils"/>
    </source>
</evidence>
<evidence type="ECO:0000259" key="4">
    <source>
        <dbReference type="Pfam" id="PF13005"/>
    </source>
</evidence>
<dbReference type="RefSeq" id="WP_379905560.1">
    <property type="nucleotide sequence ID" value="NZ_JBHRTR010000045.1"/>
</dbReference>
<dbReference type="InterPro" id="IPR039552">
    <property type="entry name" value="IS66_C"/>
</dbReference>
<dbReference type="InterPro" id="IPR004291">
    <property type="entry name" value="Transposase_IS66_central"/>
</dbReference>
<gene>
    <name evidence="7" type="ORF">ACFOGJ_24380</name>
</gene>
<keyword evidence="8" id="KW-1185">Reference proteome</keyword>
<feature type="coiled-coil region" evidence="1">
    <location>
        <begin position="43"/>
        <end position="89"/>
    </location>
</feature>
<feature type="domain" description="Transposase TnpC homeodomain" evidence="5">
    <location>
        <begin position="53"/>
        <end position="125"/>
    </location>
</feature>
<dbReference type="Proteomes" id="UP001595528">
    <property type="component" value="Unassembled WGS sequence"/>
</dbReference>
<name>A0ABV7L7K7_9PROT</name>
<dbReference type="InterPro" id="IPR024463">
    <property type="entry name" value="Transposase_TnpC_homeodom"/>
</dbReference>
<feature type="region of interest" description="Disordered" evidence="2">
    <location>
        <begin position="90"/>
        <end position="120"/>
    </location>
</feature>
<evidence type="ECO:0000313" key="7">
    <source>
        <dbReference type="EMBL" id="MFC3230409.1"/>
    </source>
</evidence>
<dbReference type="NCBIfam" id="NF033517">
    <property type="entry name" value="transpos_IS66"/>
    <property type="match status" value="1"/>
</dbReference>
<feature type="domain" description="Transposase IS66 central" evidence="3">
    <location>
        <begin position="188"/>
        <end position="478"/>
    </location>
</feature>
<feature type="domain" description="Transposase IS66 C-terminal" evidence="6">
    <location>
        <begin position="485"/>
        <end position="522"/>
    </location>
</feature>
<evidence type="ECO:0000259" key="3">
    <source>
        <dbReference type="Pfam" id="PF03050"/>
    </source>
</evidence>
<protein>
    <submittedName>
        <fullName evidence="7">IS66 family transposase</fullName>
    </submittedName>
</protein>
<dbReference type="InterPro" id="IPR052344">
    <property type="entry name" value="Transposase-related"/>
</dbReference>
<dbReference type="Pfam" id="PF13007">
    <property type="entry name" value="LZ_Tnp_IS66"/>
    <property type="match status" value="1"/>
</dbReference>
<evidence type="ECO:0000256" key="2">
    <source>
        <dbReference type="SAM" id="MobiDB-lite"/>
    </source>
</evidence>
<comment type="caution">
    <text evidence="7">The sequence shown here is derived from an EMBL/GenBank/DDBJ whole genome shotgun (WGS) entry which is preliminary data.</text>
</comment>
<dbReference type="EMBL" id="JBHRTR010000045">
    <property type="protein sequence ID" value="MFC3230409.1"/>
    <property type="molecule type" value="Genomic_DNA"/>
</dbReference>
<sequence>MSPDTTLPDDVESLRRLLLAEREAAASAVAELTEQLQQARTGLVAKTLELEKLKVQLAKLRRMTFGRSSEKLDREIAQLELQLGDLEEDIAQSGPPATSSDPVDAAEKAKPVRRPLPGHLPRREVVHEAPCACPSCGGVLRPLGEDVTEILDYEPARFHVVRHVRPKLSCRTCEAIAQAPVPDLPIDRGRAGPGLLAHVLVSKYADHLPLYRQTEIYGREGIDLERSTLADWVGRSAALLEPLVSLLRAEVLAAPRLHADDTPVPVLAPGAGRTKTGRLWVYVRDDRPHGGDAPPAAAFFYSPDRKGERPQAHLACFAGHLHADAYAGFNALYEPDRLPGPVIPVGCWAHARRKFHDLYAAKQSPLAKEALDRIGALYDVEAEIRGQPPDERRRIRSVRSRPMAEELAAWMQARLTKLSGRSDMAAAMRYALSRWDSLVRYLDDGHLEIDNNAAERALRAVALGRKNYLFAGSDTGGARAAAIYSLIGTARLNDIDPQAWLADVIGRINTHPAKRLAELLPWNWAQGR</sequence>
<dbReference type="Pfam" id="PF03050">
    <property type="entry name" value="DDE_Tnp_IS66"/>
    <property type="match status" value="1"/>
</dbReference>
<evidence type="ECO:0000259" key="5">
    <source>
        <dbReference type="Pfam" id="PF13007"/>
    </source>
</evidence>
<feature type="domain" description="Transposase IS66 zinc-finger binding" evidence="4">
    <location>
        <begin position="130"/>
        <end position="174"/>
    </location>
</feature>
<accession>A0ABV7L7K7</accession>
<proteinExistence type="predicted"/>
<dbReference type="InterPro" id="IPR024474">
    <property type="entry name" value="Znf_dom_IS66"/>
</dbReference>
<dbReference type="PANTHER" id="PTHR33678:SF1">
    <property type="entry name" value="BLL1576 PROTEIN"/>
    <property type="match status" value="1"/>
</dbReference>
<dbReference type="PANTHER" id="PTHR33678">
    <property type="entry name" value="BLL1576 PROTEIN"/>
    <property type="match status" value="1"/>
</dbReference>
<evidence type="ECO:0000259" key="6">
    <source>
        <dbReference type="Pfam" id="PF13817"/>
    </source>
</evidence>
<organism evidence="7 8">
    <name type="scientific">Marinibaculum pumilum</name>
    <dbReference type="NCBI Taxonomy" id="1766165"/>
    <lineage>
        <taxon>Bacteria</taxon>
        <taxon>Pseudomonadati</taxon>
        <taxon>Pseudomonadota</taxon>
        <taxon>Alphaproteobacteria</taxon>
        <taxon>Rhodospirillales</taxon>
        <taxon>Rhodospirillaceae</taxon>
        <taxon>Marinibaculum</taxon>
    </lineage>
</organism>